<feature type="domain" description="ABC transporter" evidence="8">
    <location>
        <begin position="332"/>
        <end position="559"/>
    </location>
</feature>
<keyword evidence="3" id="KW-0547">Nucleotide-binding</keyword>
<dbReference type="PROSITE" id="PS50893">
    <property type="entry name" value="ABC_TRANSPORTER_2"/>
    <property type="match status" value="1"/>
</dbReference>
<evidence type="ECO:0000256" key="4">
    <source>
        <dbReference type="ARBA" id="ARBA00022840"/>
    </source>
</evidence>
<dbReference type="SMART" id="SM00382">
    <property type="entry name" value="AAA"/>
    <property type="match status" value="1"/>
</dbReference>
<dbReference type="GO" id="GO:0005886">
    <property type="term" value="C:plasma membrane"/>
    <property type="evidence" value="ECO:0007669"/>
    <property type="project" value="UniProtKB-SubCell"/>
</dbReference>
<feature type="transmembrane region" description="Helical" evidence="7">
    <location>
        <begin position="51"/>
        <end position="69"/>
    </location>
</feature>
<keyword evidence="10" id="KW-1185">Reference proteome</keyword>
<evidence type="ECO:0000259" key="8">
    <source>
        <dbReference type="PROSITE" id="PS50893"/>
    </source>
</evidence>
<dbReference type="InterPro" id="IPR003593">
    <property type="entry name" value="AAA+_ATPase"/>
</dbReference>
<dbReference type="Gene3D" id="3.40.50.300">
    <property type="entry name" value="P-loop containing nucleotide triphosphate hydrolases"/>
    <property type="match status" value="1"/>
</dbReference>
<dbReference type="Gene3D" id="1.20.1560.10">
    <property type="entry name" value="ABC transporter type 1, transmembrane domain"/>
    <property type="match status" value="1"/>
</dbReference>
<dbReference type="GO" id="GO:0015833">
    <property type="term" value="P:peptide transport"/>
    <property type="evidence" value="ECO:0007669"/>
    <property type="project" value="InterPro"/>
</dbReference>
<organism evidence="9 10">
    <name type="scientific">Nitrospirillum amazonense</name>
    <dbReference type="NCBI Taxonomy" id="28077"/>
    <lineage>
        <taxon>Bacteria</taxon>
        <taxon>Pseudomonadati</taxon>
        <taxon>Pseudomonadota</taxon>
        <taxon>Alphaproteobacteria</taxon>
        <taxon>Rhodospirillales</taxon>
        <taxon>Azospirillaceae</taxon>
        <taxon>Nitrospirillum</taxon>
    </lineage>
</organism>
<keyword evidence="2 7" id="KW-0812">Transmembrane</keyword>
<feature type="transmembrane region" description="Helical" evidence="7">
    <location>
        <begin position="153"/>
        <end position="172"/>
    </location>
</feature>
<dbReference type="GO" id="GO:0034040">
    <property type="term" value="F:ATPase-coupled lipid transmembrane transporter activity"/>
    <property type="evidence" value="ECO:0007669"/>
    <property type="project" value="TreeGrafter"/>
</dbReference>
<keyword evidence="4 9" id="KW-0067">ATP-binding</keyword>
<evidence type="ECO:0000313" key="10">
    <source>
        <dbReference type="Proteomes" id="UP000315751"/>
    </source>
</evidence>
<accession>A0A560GTY5</accession>
<dbReference type="Pfam" id="PF00005">
    <property type="entry name" value="ABC_tran"/>
    <property type="match status" value="1"/>
</dbReference>
<dbReference type="AlphaFoldDB" id="A0A560GTY5"/>
<dbReference type="GO" id="GO:0005524">
    <property type="term" value="F:ATP binding"/>
    <property type="evidence" value="ECO:0007669"/>
    <property type="project" value="UniProtKB-KW"/>
</dbReference>
<comment type="caution">
    <text evidence="9">The sequence shown here is derived from an EMBL/GenBank/DDBJ whole genome shotgun (WGS) entry which is preliminary data.</text>
</comment>
<dbReference type="NCBIfam" id="TIGR01194">
    <property type="entry name" value="cyc_pep_trnsptr"/>
    <property type="match status" value="1"/>
</dbReference>
<dbReference type="RefSeq" id="WP_145735197.1">
    <property type="nucleotide sequence ID" value="NZ_VITR01000015.1"/>
</dbReference>
<comment type="subcellular location">
    <subcellularLocation>
        <location evidence="1">Cell membrane</location>
        <topology evidence="1">Multi-pass membrane protein</topology>
    </subcellularLocation>
</comment>
<evidence type="ECO:0000256" key="1">
    <source>
        <dbReference type="ARBA" id="ARBA00004651"/>
    </source>
</evidence>
<evidence type="ECO:0000256" key="7">
    <source>
        <dbReference type="SAM" id="Phobius"/>
    </source>
</evidence>
<evidence type="ECO:0000313" key="9">
    <source>
        <dbReference type="EMBL" id="TWB37261.1"/>
    </source>
</evidence>
<dbReference type="SUPFAM" id="SSF52540">
    <property type="entry name" value="P-loop containing nucleoside triphosphate hydrolases"/>
    <property type="match status" value="1"/>
</dbReference>
<dbReference type="SUPFAM" id="SSF90123">
    <property type="entry name" value="ABC transporter transmembrane region"/>
    <property type="match status" value="1"/>
</dbReference>
<feature type="transmembrane region" description="Helical" evidence="7">
    <location>
        <begin position="273"/>
        <end position="295"/>
    </location>
</feature>
<keyword evidence="6 7" id="KW-0472">Membrane</keyword>
<evidence type="ECO:0000256" key="2">
    <source>
        <dbReference type="ARBA" id="ARBA00022692"/>
    </source>
</evidence>
<protein>
    <submittedName>
        <fullName evidence="9">Putative ATP-binding cassette transporter</fullName>
    </submittedName>
</protein>
<dbReference type="Proteomes" id="UP000315751">
    <property type="component" value="Unassembled WGS sequence"/>
</dbReference>
<evidence type="ECO:0000256" key="3">
    <source>
        <dbReference type="ARBA" id="ARBA00022741"/>
    </source>
</evidence>
<dbReference type="EMBL" id="VITR01000015">
    <property type="protein sequence ID" value="TWB37261.1"/>
    <property type="molecule type" value="Genomic_DNA"/>
</dbReference>
<reference evidence="9 10" key="1">
    <citation type="submission" date="2019-06" db="EMBL/GenBank/DDBJ databases">
        <title>Genomic Encyclopedia of Type Strains, Phase IV (KMG-V): Genome sequencing to study the core and pangenomes of soil and plant-associated prokaryotes.</title>
        <authorList>
            <person name="Whitman W."/>
        </authorList>
    </citation>
    <scope>NUCLEOTIDE SEQUENCE [LARGE SCALE GENOMIC DNA]</scope>
    <source>
        <strain evidence="9 10">BR 11622</strain>
    </source>
</reference>
<sequence>MNLIRLLARLGPGPLRRLVAGAALSALSSTLVLAVVNAAAAEIAEKKTSQVNLWFAAAFAVGVVVYALMETWMVARMGADLEEAIDGVRMELMRRLSRVDLWKLERFGRTRLYDSITQSTQMISANSHFLALSLRSFLLTIAVMVYIAWISGLAFLVVTGLLAFCAVGYLRLGRDLTDRQGILAAETAGLHEGVTDLFDGFKEQRLSSARSHDLGATFSGVSARVMTAQSEVHLHGWQQFIFGATVFNLIMGAVVFIVPTYSTAFSQQVVKVAAAVLFMSSPFSALMQTVTLMGASEAAAGRMLSLGEELLALEEGGPEVTPVPVSADFQEITLSGVEFSFPAPAGERPFVVGPIDLTLRRGETVFVTGGNGSGKSTFVRLLTGLYHPLRGTLAVDGVRIGPERYDGYRQLMATVFADFHLFKRLHDSAPNAKDEAPALMRWMEMAEITALEGDHFGRQDLSTGQKKRLGLVTALMERKPILILDEWAADQDPHFRQKFYREILPALKARGLTIIAVTHDDRYFDAADRCLRMEMGRIVREDRPDHAIAAAAGQPGEGA</sequence>
<dbReference type="GO" id="GO:0016887">
    <property type="term" value="F:ATP hydrolysis activity"/>
    <property type="evidence" value="ECO:0007669"/>
    <property type="project" value="InterPro"/>
</dbReference>
<feature type="transmembrane region" description="Helical" evidence="7">
    <location>
        <begin position="240"/>
        <end position="261"/>
    </location>
</feature>
<dbReference type="InterPro" id="IPR005898">
    <property type="entry name" value="Cyc_pep_transpt_SyrD/YojI"/>
</dbReference>
<dbReference type="PANTHER" id="PTHR24221">
    <property type="entry name" value="ATP-BINDING CASSETTE SUB-FAMILY B"/>
    <property type="match status" value="1"/>
</dbReference>
<dbReference type="InterPro" id="IPR039421">
    <property type="entry name" value="Type_1_exporter"/>
</dbReference>
<evidence type="ECO:0000256" key="6">
    <source>
        <dbReference type="ARBA" id="ARBA00023136"/>
    </source>
</evidence>
<proteinExistence type="predicted"/>
<dbReference type="InterPro" id="IPR036640">
    <property type="entry name" value="ABC1_TM_sf"/>
</dbReference>
<evidence type="ECO:0000256" key="5">
    <source>
        <dbReference type="ARBA" id="ARBA00022989"/>
    </source>
</evidence>
<keyword evidence="5 7" id="KW-1133">Transmembrane helix</keyword>
<name>A0A560GTY5_9PROT</name>
<dbReference type="PANTHER" id="PTHR24221:SF654">
    <property type="entry name" value="ATP-BINDING CASSETTE SUB-FAMILY B MEMBER 6"/>
    <property type="match status" value="1"/>
</dbReference>
<gene>
    <name evidence="9" type="ORF">FBZ90_11574</name>
</gene>
<dbReference type="GO" id="GO:1904680">
    <property type="term" value="F:peptide transmembrane transporter activity"/>
    <property type="evidence" value="ECO:0007669"/>
    <property type="project" value="InterPro"/>
</dbReference>
<dbReference type="OrthoDB" id="9760776at2"/>
<dbReference type="InterPro" id="IPR003439">
    <property type="entry name" value="ABC_transporter-like_ATP-bd"/>
</dbReference>
<dbReference type="InterPro" id="IPR027417">
    <property type="entry name" value="P-loop_NTPase"/>
</dbReference>